<dbReference type="SUPFAM" id="SSF158682">
    <property type="entry name" value="TerB-like"/>
    <property type="match status" value="1"/>
</dbReference>
<dbReference type="Gene3D" id="1.10.3680.10">
    <property type="entry name" value="TerB-like"/>
    <property type="match status" value="1"/>
</dbReference>
<evidence type="ECO:0000313" key="2">
    <source>
        <dbReference type="Proteomes" id="UP001495147"/>
    </source>
</evidence>
<name>A0ABV0G7G2_9BURK</name>
<comment type="caution">
    <text evidence="1">The sequence shown here is derived from an EMBL/GenBank/DDBJ whole genome shotgun (WGS) entry which is preliminary data.</text>
</comment>
<gene>
    <name evidence="1" type="ORF">ABDJ85_19430</name>
</gene>
<accession>A0ABV0G7G2</accession>
<evidence type="ECO:0000313" key="1">
    <source>
        <dbReference type="EMBL" id="MEO3693651.1"/>
    </source>
</evidence>
<protein>
    <recommendedName>
        <fullName evidence="3">TerB family tellurite resistance protein</fullName>
    </recommendedName>
</protein>
<dbReference type="InterPro" id="IPR029024">
    <property type="entry name" value="TerB-like"/>
</dbReference>
<keyword evidence="2" id="KW-1185">Reference proteome</keyword>
<dbReference type="Proteomes" id="UP001495147">
    <property type="component" value="Unassembled WGS sequence"/>
</dbReference>
<organism evidence="1 2">
    <name type="scientific">Roseateles paludis</name>
    <dbReference type="NCBI Taxonomy" id="3145238"/>
    <lineage>
        <taxon>Bacteria</taxon>
        <taxon>Pseudomonadati</taxon>
        <taxon>Pseudomonadota</taxon>
        <taxon>Betaproteobacteria</taxon>
        <taxon>Burkholderiales</taxon>
        <taxon>Sphaerotilaceae</taxon>
        <taxon>Roseateles</taxon>
    </lineage>
</organism>
<dbReference type="CDD" id="cd07177">
    <property type="entry name" value="terB_like"/>
    <property type="match status" value="1"/>
</dbReference>
<evidence type="ECO:0008006" key="3">
    <source>
        <dbReference type="Google" id="ProtNLM"/>
    </source>
</evidence>
<proteinExistence type="predicted"/>
<dbReference type="EMBL" id="JBDPZD010000009">
    <property type="protein sequence ID" value="MEO3693651.1"/>
    <property type="molecule type" value="Genomic_DNA"/>
</dbReference>
<reference evidence="1 2" key="1">
    <citation type="submission" date="2024-05" db="EMBL/GenBank/DDBJ databases">
        <title>Roseateles sp. DJS-2-20 16S ribosomal RNA gene Genome sequencing and assembly.</title>
        <authorList>
            <person name="Woo H."/>
        </authorList>
    </citation>
    <scope>NUCLEOTIDE SEQUENCE [LARGE SCALE GENOMIC DNA]</scope>
    <source>
        <strain evidence="1 2">DJS-2-20</strain>
    </source>
</reference>
<dbReference type="RefSeq" id="WP_347706464.1">
    <property type="nucleotide sequence ID" value="NZ_JBDPZD010000009.1"/>
</dbReference>
<sequence>MRSYPTDSPQAITRLVALTAMADGNLSLEEILALETDNAAGLSLDETRTVVQDLCQDLLKDTGLDWRQVCTVPPEVLYPLLNELRAPQQRLLALQEALRVAQADRDLHDAESRILLDAMQHWGMLDEPPRHKATRAD</sequence>